<keyword evidence="1" id="KW-0812">Transmembrane</keyword>
<dbReference type="AlphaFoldDB" id="A0A511D126"/>
<proteinExistence type="predicted"/>
<dbReference type="Proteomes" id="UP000321328">
    <property type="component" value="Unassembled WGS sequence"/>
</dbReference>
<protein>
    <submittedName>
        <fullName evidence="2">Uncharacterized protein</fullName>
    </submittedName>
</protein>
<evidence type="ECO:0000313" key="3">
    <source>
        <dbReference type="Proteomes" id="UP000321328"/>
    </source>
</evidence>
<dbReference type="RefSeq" id="WP_169338700.1">
    <property type="nucleotide sequence ID" value="NZ_AUII01000001.1"/>
</dbReference>
<keyword evidence="1" id="KW-0472">Membrane</keyword>
<sequence length="45" mass="5135">MSVLSWLGQADPTGFSSPLGRVVVLLALLASLVVLLRWWWQQRKR</sequence>
<comment type="caution">
    <text evidence="2">The sequence shown here is derived from an EMBL/GenBank/DDBJ whole genome shotgun (WGS) entry which is preliminary data.</text>
</comment>
<feature type="transmembrane region" description="Helical" evidence="1">
    <location>
        <begin position="20"/>
        <end position="40"/>
    </location>
</feature>
<reference evidence="2 3" key="1">
    <citation type="submission" date="2019-07" db="EMBL/GenBank/DDBJ databases">
        <title>Whole genome shotgun sequence of Pseudonocardia asaccharolytica NBRC 16224.</title>
        <authorList>
            <person name="Hosoyama A."/>
            <person name="Uohara A."/>
            <person name="Ohji S."/>
            <person name="Ichikawa N."/>
        </authorList>
    </citation>
    <scope>NUCLEOTIDE SEQUENCE [LARGE SCALE GENOMIC DNA]</scope>
    <source>
        <strain evidence="2 3">NBRC 16224</strain>
    </source>
</reference>
<keyword evidence="1" id="KW-1133">Transmembrane helix</keyword>
<evidence type="ECO:0000256" key="1">
    <source>
        <dbReference type="SAM" id="Phobius"/>
    </source>
</evidence>
<organism evidence="2 3">
    <name type="scientific">Pseudonocardia asaccharolytica DSM 44247 = NBRC 16224</name>
    <dbReference type="NCBI Taxonomy" id="1123024"/>
    <lineage>
        <taxon>Bacteria</taxon>
        <taxon>Bacillati</taxon>
        <taxon>Actinomycetota</taxon>
        <taxon>Actinomycetes</taxon>
        <taxon>Pseudonocardiales</taxon>
        <taxon>Pseudonocardiaceae</taxon>
        <taxon>Pseudonocardia</taxon>
    </lineage>
</organism>
<dbReference type="EMBL" id="BJVI01000021">
    <property type="protein sequence ID" value="GEL18512.1"/>
    <property type="molecule type" value="Genomic_DNA"/>
</dbReference>
<keyword evidence="3" id="KW-1185">Reference proteome</keyword>
<accession>A0A511D126</accession>
<evidence type="ECO:0000313" key="2">
    <source>
        <dbReference type="EMBL" id="GEL18512.1"/>
    </source>
</evidence>
<gene>
    <name evidence="2" type="ORF">PA7_23490</name>
</gene>
<name>A0A511D126_9PSEU</name>